<dbReference type="Proteomes" id="UP000546642">
    <property type="component" value="Unassembled WGS sequence"/>
</dbReference>
<reference evidence="1 2" key="1">
    <citation type="submission" date="2020-08" db="EMBL/GenBank/DDBJ databases">
        <title>Sequencing the genomes of 1000 actinobacteria strains.</title>
        <authorList>
            <person name="Klenk H.-P."/>
        </authorList>
    </citation>
    <scope>NUCLEOTIDE SEQUENCE [LARGE SCALE GENOMIC DNA]</scope>
    <source>
        <strain evidence="1 2">DSM 46659</strain>
    </source>
</reference>
<proteinExistence type="predicted"/>
<gene>
    <name evidence="1" type="ORF">HNR23_003291</name>
</gene>
<accession>A0A7W9YL76</accession>
<evidence type="ECO:0000313" key="1">
    <source>
        <dbReference type="EMBL" id="MBB6173231.1"/>
    </source>
</evidence>
<evidence type="ECO:0000313" key="2">
    <source>
        <dbReference type="Proteomes" id="UP000546642"/>
    </source>
</evidence>
<comment type="caution">
    <text evidence="1">The sequence shown here is derived from an EMBL/GenBank/DDBJ whole genome shotgun (WGS) entry which is preliminary data.</text>
</comment>
<organism evidence="1 2">
    <name type="scientific">Nocardiopsis mwathae</name>
    <dbReference type="NCBI Taxonomy" id="1472723"/>
    <lineage>
        <taxon>Bacteria</taxon>
        <taxon>Bacillati</taxon>
        <taxon>Actinomycetota</taxon>
        <taxon>Actinomycetes</taxon>
        <taxon>Streptosporangiales</taxon>
        <taxon>Nocardiopsidaceae</taxon>
        <taxon>Nocardiopsis</taxon>
    </lineage>
</organism>
<protein>
    <submittedName>
        <fullName evidence="1">Uncharacterized protein</fullName>
    </submittedName>
</protein>
<keyword evidence="2" id="KW-1185">Reference proteome</keyword>
<dbReference type="AlphaFoldDB" id="A0A7W9YL76"/>
<sequence>MTAASLVVTGAQSASAQASVGRAYYLYATKGSSCIPHKVGAEQYVGVKSISRRNYGGLEFVKAQDDGVRRTAWYRQKAFNKAEVWRTCHRYGKGDIRWRVQYYGAGSGMQSRLKWTTTVCSDGGCWPGATNWGKWHSGWKHQKK</sequence>
<dbReference type="EMBL" id="JACHDS010000001">
    <property type="protein sequence ID" value="MBB6173231.1"/>
    <property type="molecule type" value="Genomic_DNA"/>
</dbReference>
<name>A0A7W9YL76_9ACTN</name>